<accession>A0A854QNF3</accession>
<feature type="compositionally biased region" description="Basic and acidic residues" evidence="1">
    <location>
        <begin position="505"/>
        <end position="533"/>
    </location>
</feature>
<feature type="compositionally biased region" description="Polar residues" evidence="1">
    <location>
        <begin position="296"/>
        <end position="319"/>
    </location>
</feature>
<evidence type="ECO:0000313" key="3">
    <source>
        <dbReference type="Proteomes" id="UP000199727"/>
    </source>
</evidence>
<feature type="compositionally biased region" description="Basic and acidic residues" evidence="1">
    <location>
        <begin position="608"/>
        <end position="618"/>
    </location>
</feature>
<evidence type="ECO:0000313" key="2">
    <source>
        <dbReference type="EMBL" id="OXG24943.1"/>
    </source>
</evidence>
<proteinExistence type="predicted"/>
<feature type="region of interest" description="Disordered" evidence="1">
    <location>
        <begin position="65"/>
        <end position="643"/>
    </location>
</feature>
<name>A0A854QNF3_CRYNE</name>
<feature type="compositionally biased region" description="Low complexity" evidence="1">
    <location>
        <begin position="115"/>
        <end position="145"/>
    </location>
</feature>
<gene>
    <name evidence="2" type="ORF">C361_01943</name>
</gene>
<feature type="compositionally biased region" description="Basic and acidic residues" evidence="1">
    <location>
        <begin position="482"/>
        <end position="497"/>
    </location>
</feature>
<dbReference type="OrthoDB" id="2576314at2759"/>
<dbReference type="Proteomes" id="UP000199727">
    <property type="component" value="Unassembled WGS sequence"/>
</dbReference>
<comment type="caution">
    <text evidence="2">The sequence shown here is derived from an EMBL/GenBank/DDBJ whole genome shotgun (WGS) entry which is preliminary data.</text>
</comment>
<feature type="compositionally biased region" description="Low complexity" evidence="1">
    <location>
        <begin position="185"/>
        <end position="204"/>
    </location>
</feature>
<reference evidence="2 3" key="1">
    <citation type="submission" date="2017-06" db="EMBL/GenBank/DDBJ databases">
        <title>Global population genomics of the pathogenic fungus Cryptococcus neoformans var. grubii.</title>
        <authorList>
            <person name="Cuomo C."/>
            <person name="Litvintseva A."/>
            <person name="Chen Y."/>
            <person name="Young S."/>
            <person name="Zeng Q."/>
            <person name="Chapman S."/>
            <person name="Gujja S."/>
            <person name="Saif S."/>
            <person name="Birren B."/>
        </authorList>
    </citation>
    <scope>NUCLEOTIDE SEQUENCE [LARGE SCALE GENOMIC DNA]</scope>
    <source>
        <strain evidence="2 3">Tu259-1</strain>
    </source>
</reference>
<dbReference type="AlphaFoldDB" id="A0A854QNF3"/>
<feature type="compositionally biased region" description="Acidic residues" evidence="1">
    <location>
        <begin position="626"/>
        <end position="637"/>
    </location>
</feature>
<feature type="compositionally biased region" description="Basic and acidic residues" evidence="1">
    <location>
        <begin position="583"/>
        <end position="593"/>
    </location>
</feature>
<feature type="compositionally biased region" description="Basic and acidic residues" evidence="1">
    <location>
        <begin position="156"/>
        <end position="167"/>
    </location>
</feature>
<protein>
    <submittedName>
        <fullName evidence="2">Extensin</fullName>
    </submittedName>
</protein>
<feature type="compositionally biased region" description="Polar residues" evidence="1">
    <location>
        <begin position="65"/>
        <end position="75"/>
    </location>
</feature>
<evidence type="ECO:0000256" key="1">
    <source>
        <dbReference type="SAM" id="MobiDB-lite"/>
    </source>
</evidence>
<feature type="region of interest" description="Disordered" evidence="1">
    <location>
        <begin position="25"/>
        <end position="47"/>
    </location>
</feature>
<feature type="compositionally biased region" description="Low complexity" evidence="1">
    <location>
        <begin position="358"/>
        <end position="371"/>
    </location>
</feature>
<dbReference type="EMBL" id="AMKT01000028">
    <property type="protein sequence ID" value="OXG24943.1"/>
    <property type="molecule type" value="Genomic_DNA"/>
</dbReference>
<sequence>MPLPVERSQGSVSALVARFQIAANREKEASEREKEKDRERVSLGEGRRVSDVVAAKEGVSNVDLASQSTACSNAKTVPIDSSDEKDTIKGNAPGNPSHPLRHASPIATLQNGNDTARVSPSTSSTTPAKSTFHSSTKSSPDRTSSIKPPARSTPAEVKDQSETDKPRTLSTQHSAKETSVPPSPSTATSPPSTTANGSTSTSAPLKPQLTGTPSKPTASSLAKTRSPPSSHTPGSMSMRSPPPVDNLTAAGAKRRNSSSFGRRDSLKSPLSSSGSLTGRSSLCRAASARLSQSRSPEATSTVSGQRRVSEDGSASPQPQEKNKEGKNVKGSIGRAAGSRLMQGTAASRARMAANTDAHSSSISSNSHVPISRTSPVSTNVTRPRASISTPASNSKKPTSNENNNSSGKRLTPKSNSKDATILRPNVSSVAKEGKENPAVKPIGRNPVGRLGLAAARERKGENEDEIQAPHPPPIGKLGLPTAREKTRMAGGKWRGDNVVKPFEQQPHHVEAELKHEQKAESETGAGEEEKQKSDGTMSEPAGEAEEELEEKDGEVDVRVSSDAGPSSFSITSMRPEGVQTRQDGAEDREETKCAGEPTEPFESVAEEGNVRQNKEINETNRANETNDNDNDDSEDEKEEGREI</sequence>
<feature type="compositionally biased region" description="Polar residues" evidence="1">
    <location>
        <begin position="563"/>
        <end position="572"/>
    </location>
</feature>
<feature type="compositionally biased region" description="Low complexity" evidence="1">
    <location>
        <begin position="267"/>
        <end position="295"/>
    </location>
</feature>
<feature type="compositionally biased region" description="Acidic residues" evidence="1">
    <location>
        <begin position="542"/>
        <end position="553"/>
    </location>
</feature>
<feature type="compositionally biased region" description="Polar residues" evidence="1">
    <location>
        <begin position="209"/>
        <end position="238"/>
    </location>
</feature>
<organism evidence="2 3">
    <name type="scientific">Cryptococcus neoformans Tu259-1</name>
    <dbReference type="NCBI Taxonomy" id="1230072"/>
    <lineage>
        <taxon>Eukaryota</taxon>
        <taxon>Fungi</taxon>
        <taxon>Dikarya</taxon>
        <taxon>Basidiomycota</taxon>
        <taxon>Agaricomycotina</taxon>
        <taxon>Tremellomycetes</taxon>
        <taxon>Tremellales</taxon>
        <taxon>Cryptococcaceae</taxon>
        <taxon>Cryptococcus</taxon>
        <taxon>Cryptococcus neoformans species complex</taxon>
    </lineage>
</organism>
<feature type="compositionally biased region" description="Polar residues" evidence="1">
    <location>
        <begin position="372"/>
        <end position="418"/>
    </location>
</feature>